<proteinExistence type="predicted"/>
<dbReference type="AlphaFoldDB" id="A0A2J8ADB3"/>
<feature type="signal peptide" evidence="1">
    <location>
        <begin position="1"/>
        <end position="31"/>
    </location>
</feature>
<comment type="caution">
    <text evidence="2">The sequence shown here is derived from an EMBL/GenBank/DDBJ whole genome shotgun (WGS) entry which is preliminary data.</text>
</comment>
<protein>
    <submittedName>
        <fullName evidence="2">Uncharacterized protein</fullName>
    </submittedName>
</protein>
<dbReference type="Proteomes" id="UP000236333">
    <property type="component" value="Unassembled WGS sequence"/>
</dbReference>
<keyword evidence="3" id="KW-1185">Reference proteome</keyword>
<evidence type="ECO:0000256" key="1">
    <source>
        <dbReference type="SAM" id="SignalP"/>
    </source>
</evidence>
<dbReference type="EMBL" id="PGGS01000054">
    <property type="protein sequence ID" value="PNH10505.1"/>
    <property type="molecule type" value="Genomic_DNA"/>
</dbReference>
<evidence type="ECO:0000313" key="3">
    <source>
        <dbReference type="Proteomes" id="UP000236333"/>
    </source>
</evidence>
<keyword evidence="1" id="KW-0732">Signal</keyword>
<evidence type="ECO:0000313" key="2">
    <source>
        <dbReference type="EMBL" id="PNH10505.1"/>
    </source>
</evidence>
<accession>A0A2J8ADB3</accession>
<feature type="chain" id="PRO_5014375328" evidence="1">
    <location>
        <begin position="32"/>
        <end position="117"/>
    </location>
</feature>
<name>A0A2J8ADB3_9CHLO</name>
<dbReference type="OrthoDB" id="554509at2759"/>
<reference evidence="2 3" key="1">
    <citation type="journal article" date="2017" name="Mol. Biol. Evol.">
        <title>The 4-celled Tetrabaena socialis nuclear genome reveals the essential components for genetic control of cell number at the origin of multicellularity in the volvocine lineage.</title>
        <authorList>
            <person name="Featherston J."/>
            <person name="Arakaki Y."/>
            <person name="Hanschen E.R."/>
            <person name="Ferris P.J."/>
            <person name="Michod R.E."/>
            <person name="Olson B.J.S.C."/>
            <person name="Nozaki H."/>
            <person name="Durand P.M."/>
        </authorList>
    </citation>
    <scope>NUCLEOTIDE SEQUENCE [LARGE SCALE GENOMIC DNA]</scope>
    <source>
        <strain evidence="2 3">NIES-571</strain>
    </source>
</reference>
<organism evidence="2 3">
    <name type="scientific">Tetrabaena socialis</name>
    <dbReference type="NCBI Taxonomy" id="47790"/>
    <lineage>
        <taxon>Eukaryota</taxon>
        <taxon>Viridiplantae</taxon>
        <taxon>Chlorophyta</taxon>
        <taxon>core chlorophytes</taxon>
        <taxon>Chlorophyceae</taxon>
        <taxon>CS clade</taxon>
        <taxon>Chlamydomonadales</taxon>
        <taxon>Tetrabaenaceae</taxon>
        <taxon>Tetrabaena</taxon>
    </lineage>
</organism>
<sequence>MADQALSPRVARLLLLIAAAIAIVVVPVARADEDLEGSSVRAVSSGAELAAAIADERISLVLVDANLTLADSDWVGYPVPVPLRRNLTIRGSAAPRASWPLLILPAKQKISCGFTYQ</sequence>
<gene>
    <name evidence="2" type="ORF">TSOC_002771</name>
</gene>